<accession>A0A5Q0QAZ5</accession>
<reference evidence="1 2" key="1">
    <citation type="submission" date="2019-10" db="EMBL/GenBank/DDBJ databases">
        <authorList>
            <person name="Dong K."/>
        </authorList>
    </citation>
    <scope>NUCLEOTIDE SEQUENCE [LARGE SCALE GENOMIC DNA]</scope>
    <source>
        <strain evidence="2">dk4302</strain>
    </source>
</reference>
<dbReference type="KEGG" id="sphe:GFH32_08310"/>
<evidence type="ECO:0000313" key="1">
    <source>
        <dbReference type="EMBL" id="QGA26329.1"/>
    </source>
</evidence>
<dbReference type="GO" id="GO:0009432">
    <property type="term" value="P:SOS response"/>
    <property type="evidence" value="ECO:0007669"/>
    <property type="project" value="TreeGrafter"/>
</dbReference>
<dbReference type="PANTHER" id="PTHR21621">
    <property type="entry name" value="RIBOSOMAL PROTEIN S6 MODIFICATION PROTEIN"/>
    <property type="match status" value="1"/>
</dbReference>
<dbReference type="Proteomes" id="UP000326921">
    <property type="component" value="Chromosome"/>
</dbReference>
<dbReference type="GO" id="GO:0018169">
    <property type="term" value="F:ribosomal S6-glutamic acid ligase activity"/>
    <property type="evidence" value="ECO:0007669"/>
    <property type="project" value="TreeGrafter"/>
</dbReference>
<gene>
    <name evidence="1" type="primary">gwsG</name>
    <name evidence="1" type="ORF">GFH32_08310</name>
</gene>
<proteinExistence type="predicted"/>
<dbReference type="AlphaFoldDB" id="A0A5Q0QAZ5"/>
<keyword evidence="2" id="KW-1185">Reference proteome</keyword>
<name>A0A5Q0QAZ5_9SPHI</name>
<organism evidence="1 2">
    <name type="scientific">Sphingobacterium zhuxiongii</name>
    <dbReference type="NCBI Taxonomy" id="2662364"/>
    <lineage>
        <taxon>Bacteria</taxon>
        <taxon>Pseudomonadati</taxon>
        <taxon>Bacteroidota</taxon>
        <taxon>Sphingobacteriia</taxon>
        <taxon>Sphingobacteriales</taxon>
        <taxon>Sphingobacteriaceae</taxon>
        <taxon>Sphingobacterium</taxon>
    </lineage>
</organism>
<dbReference type="GO" id="GO:0005737">
    <property type="term" value="C:cytoplasm"/>
    <property type="evidence" value="ECO:0007669"/>
    <property type="project" value="TreeGrafter"/>
</dbReference>
<protein>
    <submittedName>
        <fullName evidence="1">Grasp-with-spasm system ATP-grasp peptide maturase</fullName>
    </submittedName>
</protein>
<dbReference type="Gene3D" id="3.30.470.20">
    <property type="entry name" value="ATP-grasp fold, B domain"/>
    <property type="match status" value="1"/>
</dbReference>
<sequence length="321" mass="37879">MMSKVLILSQASFETSTDYLCKWLAYYAIPYLRMNGEDLFTVNSLSELPQNEDFSLVWYRRRIHRFPNVNYSFREEHFENKKALSDFLNAEFKALFFYITEKIDLNKWVNNPFVFNRINKLHVLQLAKENGIQIPETEVMTSKSALEGFLNKYPKLIIKPLSEVIFLEDTAESHFNMLSKIVEEKTLKYVPDRFFPSLVQQAIEKKMEIRVFYLYGKCYSMAIYSQNNKNTKTDFRNYDNKRPNRTVPFQLPSHMEHKLKNLMECLGFNTGSIDLILTPEGEYVFLEVNPEGQFGMVSHPCNYYLEREMALAFKTKISHEA</sequence>
<dbReference type="EMBL" id="CP045652">
    <property type="protein sequence ID" value="QGA26329.1"/>
    <property type="molecule type" value="Genomic_DNA"/>
</dbReference>
<evidence type="ECO:0000313" key="2">
    <source>
        <dbReference type="Proteomes" id="UP000326921"/>
    </source>
</evidence>
<dbReference type="RefSeq" id="WP_153511074.1">
    <property type="nucleotide sequence ID" value="NZ_CP045652.1"/>
</dbReference>
<dbReference type="NCBIfam" id="TIGR04192">
    <property type="entry name" value="GRASP_w_spasm"/>
    <property type="match status" value="1"/>
</dbReference>
<dbReference type="InterPro" id="IPR026455">
    <property type="entry name" value="GRASP_w_spasm"/>
</dbReference>
<dbReference type="PANTHER" id="PTHR21621:SF0">
    <property type="entry name" value="BETA-CITRYLGLUTAMATE SYNTHASE B-RELATED"/>
    <property type="match status" value="1"/>
</dbReference>
<dbReference type="SUPFAM" id="SSF56059">
    <property type="entry name" value="Glutathione synthetase ATP-binding domain-like"/>
    <property type="match status" value="1"/>
</dbReference>